<dbReference type="PROSITE" id="PS50235">
    <property type="entry name" value="USP_3"/>
    <property type="match status" value="1"/>
</dbReference>
<dbReference type="PROSITE" id="PS51283">
    <property type="entry name" value="DUSP"/>
    <property type="match status" value="1"/>
</dbReference>
<proteinExistence type="inferred from homology"/>
<dbReference type="InterPro" id="IPR006615">
    <property type="entry name" value="Pept_C19_DUSP"/>
</dbReference>
<dbReference type="Gene3D" id="3.30.2230.10">
    <property type="entry name" value="DUSP-like"/>
    <property type="match status" value="1"/>
</dbReference>
<comment type="catalytic activity">
    <reaction evidence="1 7">
        <text>Thiol-dependent hydrolysis of ester, thioester, amide, peptide and isopeptide bonds formed by the C-terminal Gly of ubiquitin (a 76-residue protein attached to proteins as an intracellular targeting signal).</text>
        <dbReference type="EC" id="3.4.19.12"/>
    </reaction>
</comment>
<name>A0A1R2BND2_9CILI</name>
<organism evidence="10 11">
    <name type="scientific">Stentor coeruleus</name>
    <dbReference type="NCBI Taxonomy" id="5963"/>
    <lineage>
        <taxon>Eukaryota</taxon>
        <taxon>Sar</taxon>
        <taxon>Alveolata</taxon>
        <taxon>Ciliophora</taxon>
        <taxon>Postciliodesmatophora</taxon>
        <taxon>Heterotrichea</taxon>
        <taxon>Heterotrichida</taxon>
        <taxon>Stentoridae</taxon>
        <taxon>Stentor</taxon>
    </lineage>
</organism>
<dbReference type="InterPro" id="IPR001394">
    <property type="entry name" value="Peptidase_C19_UCH"/>
</dbReference>
<dbReference type="CDD" id="cd02674">
    <property type="entry name" value="Peptidase_C19R"/>
    <property type="match status" value="1"/>
</dbReference>
<keyword evidence="6 7" id="KW-0788">Thiol protease</keyword>
<keyword evidence="4 7" id="KW-0833">Ubl conjugation pathway</keyword>
<reference evidence="10 11" key="1">
    <citation type="submission" date="2016-11" db="EMBL/GenBank/DDBJ databases">
        <title>The macronuclear genome of Stentor coeruleus: a giant cell with tiny introns.</title>
        <authorList>
            <person name="Slabodnick M."/>
            <person name="Ruby J.G."/>
            <person name="Reiff S.B."/>
            <person name="Swart E.C."/>
            <person name="Gosai S."/>
            <person name="Prabakaran S."/>
            <person name="Witkowska E."/>
            <person name="Larue G.E."/>
            <person name="Fisher S."/>
            <person name="Freeman R.M."/>
            <person name="Gunawardena J."/>
            <person name="Chu W."/>
            <person name="Stover N.A."/>
            <person name="Gregory B.D."/>
            <person name="Nowacki M."/>
            <person name="Derisi J."/>
            <person name="Roy S.W."/>
            <person name="Marshall W.F."/>
            <person name="Sood P."/>
        </authorList>
    </citation>
    <scope>NUCLEOTIDE SEQUENCE [LARGE SCALE GENOMIC DNA]</scope>
    <source>
        <strain evidence="10">WM001</strain>
    </source>
</reference>
<dbReference type="SUPFAM" id="SSF143791">
    <property type="entry name" value="DUSP-like"/>
    <property type="match status" value="1"/>
</dbReference>
<accession>A0A1R2BND2</accession>
<evidence type="ECO:0000259" key="9">
    <source>
        <dbReference type="PROSITE" id="PS51283"/>
    </source>
</evidence>
<evidence type="ECO:0000256" key="6">
    <source>
        <dbReference type="ARBA" id="ARBA00022807"/>
    </source>
</evidence>
<dbReference type="PANTHER" id="PTHR21646:SF24">
    <property type="entry name" value="UBIQUITIN CARBOXYL-TERMINAL HYDROLASE"/>
    <property type="match status" value="1"/>
</dbReference>
<evidence type="ECO:0000256" key="4">
    <source>
        <dbReference type="ARBA" id="ARBA00022786"/>
    </source>
</evidence>
<dbReference type="EMBL" id="MPUH01000533">
    <property type="protein sequence ID" value="OMJ78210.1"/>
    <property type="molecule type" value="Genomic_DNA"/>
</dbReference>
<evidence type="ECO:0000256" key="2">
    <source>
        <dbReference type="ARBA" id="ARBA00009085"/>
    </source>
</evidence>
<dbReference type="GO" id="GO:0016579">
    <property type="term" value="P:protein deubiquitination"/>
    <property type="evidence" value="ECO:0007669"/>
    <property type="project" value="InterPro"/>
</dbReference>
<evidence type="ECO:0000256" key="5">
    <source>
        <dbReference type="ARBA" id="ARBA00022801"/>
    </source>
</evidence>
<keyword evidence="11" id="KW-1185">Reference proteome</keyword>
<evidence type="ECO:0000313" key="10">
    <source>
        <dbReference type="EMBL" id="OMJ78210.1"/>
    </source>
</evidence>
<dbReference type="AlphaFoldDB" id="A0A1R2BND2"/>
<dbReference type="GO" id="GO:0006508">
    <property type="term" value="P:proteolysis"/>
    <property type="evidence" value="ECO:0007669"/>
    <property type="project" value="UniProtKB-KW"/>
</dbReference>
<dbReference type="InterPro" id="IPR035927">
    <property type="entry name" value="DUSP-like_sf"/>
</dbReference>
<sequence length="903" mass="104879">MADDDRTNLLEVLQWIKGKNDDVQRFRGQPVAKTKWYIVSTKWLNKWKRLNKLTDDVDENEMDEDLGEIDSEDIISNECKGKFKKNYVLKGDLKIGRDFEILPRKAWKFLAKKYRYKHKIIRKSIESTSDSTQIEITLFALNLLFVVDKELKTENPEVFFVSRKEKLNPLISQLEKDAMPNYSYNTKLWKLSTETSPADLADLIKNANGKSLIFPGTLLEGSQTTIDSFEITPTDILVFESQTTYSMASDNFFKEKNKEFCEFCRRYTFGGRRCQCNKYYYCNDHCEERDRNFHHCRVISKIYTKTDLSCMGKVGLQNLGNTCYMNSGLQCLSNTYELTKYILDDTYINDINQGNVLGSKGNELIREYSALIKEMWYGTSHHVSPWGIKRAFGDFARQFIGFHQQDSQEMLGFLIDGIHEDLNRVKAKPYVSDPDPKGLTEDEFALKFWENHKLRNDSIISDLMHGQYRSEVECPTCHKISVTFDPFLMLTLPIPEKNLKMIEVIYMNGKEAIRAKVLVNKGSNVGTVITKACEIFGLMANDIIAVETNMNSLKGITSESSKASKRVPLMLYKKFENDSNIECDSEELNKENSHYSILFCDFRRKNYGYGGHIIGQPFLFKVKNTTRLKNLYKKFFDYIIALKGETIEDTDELFKEKFSTFFSNRYGDNYFSLKVHNPYQYPCSVCERISCAGCPLPYDEIKLSNYLKKCKESNLRLSIIFTDSIHDTSFLTEIRNHESYFSTYNPTKTQESVDISECFQLFSRREQLDQENTVYCSNCKEHKQGFKKMDIFRLPKILIIHLKRFKQKSHFSSKNNKLIEFPIKGLDMGLYSHGCQGIYDLYAVSNHYGSLEGGHYTAYAKSQDGKWRDFDDSSVSIVSNVKETIVATSAYVLFYQLREKEDR</sequence>
<evidence type="ECO:0000256" key="7">
    <source>
        <dbReference type="RuleBase" id="RU366025"/>
    </source>
</evidence>
<dbReference type="PROSITE" id="PS00972">
    <property type="entry name" value="USP_1"/>
    <property type="match status" value="1"/>
</dbReference>
<dbReference type="InterPro" id="IPR018200">
    <property type="entry name" value="USP_CS"/>
</dbReference>
<evidence type="ECO:0000256" key="3">
    <source>
        <dbReference type="ARBA" id="ARBA00022670"/>
    </source>
</evidence>
<dbReference type="OrthoDB" id="292964at2759"/>
<dbReference type="Pfam" id="PF00443">
    <property type="entry name" value="UCH"/>
    <property type="match status" value="1"/>
</dbReference>
<comment type="caution">
    <text evidence="10">The sequence shown here is derived from an EMBL/GenBank/DDBJ whole genome shotgun (WGS) entry which is preliminary data.</text>
</comment>
<keyword evidence="5 7" id="KW-0378">Hydrolase</keyword>
<dbReference type="InterPro" id="IPR028889">
    <property type="entry name" value="USP"/>
</dbReference>
<dbReference type="SMART" id="SM00695">
    <property type="entry name" value="DUSP"/>
    <property type="match status" value="1"/>
</dbReference>
<dbReference type="Gene3D" id="3.90.70.10">
    <property type="entry name" value="Cysteine proteinases"/>
    <property type="match status" value="2"/>
</dbReference>
<evidence type="ECO:0000259" key="8">
    <source>
        <dbReference type="PROSITE" id="PS50235"/>
    </source>
</evidence>
<feature type="domain" description="USP" evidence="8">
    <location>
        <begin position="314"/>
        <end position="898"/>
    </location>
</feature>
<dbReference type="InterPro" id="IPR038765">
    <property type="entry name" value="Papain-like_cys_pep_sf"/>
</dbReference>
<keyword evidence="3 7" id="KW-0645">Protease</keyword>
<feature type="domain" description="DUSP" evidence="9">
    <location>
        <begin position="1"/>
        <end position="125"/>
    </location>
</feature>
<dbReference type="InterPro" id="IPR050185">
    <property type="entry name" value="Ub_carboxyl-term_hydrolase"/>
</dbReference>
<evidence type="ECO:0000313" key="11">
    <source>
        <dbReference type="Proteomes" id="UP000187209"/>
    </source>
</evidence>
<dbReference type="Proteomes" id="UP000187209">
    <property type="component" value="Unassembled WGS sequence"/>
</dbReference>
<dbReference type="EC" id="3.4.19.12" evidence="7"/>
<protein>
    <recommendedName>
        <fullName evidence="7">Ubiquitin carboxyl-terminal hydrolase</fullName>
        <ecNumber evidence="7">3.4.19.12</ecNumber>
    </recommendedName>
</protein>
<dbReference type="PROSITE" id="PS00973">
    <property type="entry name" value="USP_2"/>
    <property type="match status" value="1"/>
</dbReference>
<dbReference type="PANTHER" id="PTHR21646">
    <property type="entry name" value="UBIQUITIN CARBOXYL-TERMINAL HYDROLASE"/>
    <property type="match status" value="1"/>
</dbReference>
<comment type="similarity">
    <text evidence="2 7">Belongs to the peptidase C19 family.</text>
</comment>
<dbReference type="Pfam" id="PF06337">
    <property type="entry name" value="DUSP"/>
    <property type="match status" value="1"/>
</dbReference>
<gene>
    <name evidence="10" type="ORF">SteCoe_22008</name>
</gene>
<evidence type="ECO:0000256" key="1">
    <source>
        <dbReference type="ARBA" id="ARBA00000707"/>
    </source>
</evidence>
<dbReference type="GO" id="GO:0004843">
    <property type="term" value="F:cysteine-type deubiquitinase activity"/>
    <property type="evidence" value="ECO:0007669"/>
    <property type="project" value="UniProtKB-UniRule"/>
</dbReference>
<dbReference type="SUPFAM" id="SSF54001">
    <property type="entry name" value="Cysteine proteinases"/>
    <property type="match status" value="1"/>
</dbReference>